<keyword evidence="3" id="KW-0804">Transcription</keyword>
<dbReference type="SUPFAM" id="SSF47396">
    <property type="entry name" value="Transcription factor IIA (TFIIA), alpha-helical domain"/>
    <property type="match status" value="1"/>
</dbReference>
<dbReference type="InterPro" id="IPR004855">
    <property type="entry name" value="TFIIA_asu/bsu"/>
</dbReference>
<keyword evidence="7" id="KW-1185">Reference proteome</keyword>
<dbReference type="Proteomes" id="UP000243975">
    <property type="component" value="Unassembled WGS sequence"/>
</dbReference>
<comment type="similarity">
    <text evidence="2">Belongs to the TFIIA subunit 1 family.</text>
</comment>
<comment type="subcellular location">
    <subcellularLocation>
        <location evidence="1">Nucleus</location>
    </subcellularLocation>
</comment>
<reference evidence="6 7" key="1">
    <citation type="journal article" date="2016" name="Sci. Rep.">
        <title>The genome sequence of the outbreeding globe artichoke constructed de novo incorporating a phase-aware low-pass sequencing strategy of F1 progeny.</title>
        <authorList>
            <person name="Scaglione D."/>
            <person name="Reyes-Chin-Wo S."/>
            <person name="Acquadro A."/>
            <person name="Froenicke L."/>
            <person name="Portis E."/>
            <person name="Beitel C."/>
            <person name="Tirone M."/>
            <person name="Mauro R."/>
            <person name="Lo Monaco A."/>
            <person name="Mauromicale G."/>
            <person name="Faccioli P."/>
            <person name="Cattivelli L."/>
            <person name="Rieseberg L."/>
            <person name="Michelmore R."/>
            <person name="Lanteri S."/>
        </authorList>
    </citation>
    <scope>NUCLEOTIDE SEQUENCE [LARGE SCALE GENOMIC DNA]</scope>
    <source>
        <strain evidence="6">2C</strain>
    </source>
</reference>
<protein>
    <submittedName>
        <fullName evidence="6">Transcription factor IIA, alpha/beta subunit</fullName>
    </submittedName>
</protein>
<evidence type="ECO:0000313" key="7">
    <source>
        <dbReference type="Proteomes" id="UP000243975"/>
    </source>
</evidence>
<dbReference type="OMA" id="HIDHKET"/>
<dbReference type="Pfam" id="PF03153">
    <property type="entry name" value="TFIIA"/>
    <property type="match status" value="1"/>
</dbReference>
<evidence type="ECO:0000256" key="1">
    <source>
        <dbReference type="ARBA" id="ARBA00004123"/>
    </source>
</evidence>
<feature type="region of interest" description="Disordered" evidence="5">
    <location>
        <begin position="62"/>
        <end position="163"/>
    </location>
</feature>
<dbReference type="Gene3D" id="1.10.287.100">
    <property type="match status" value="1"/>
</dbReference>
<dbReference type="SUPFAM" id="SSF50784">
    <property type="entry name" value="Transcription factor IIA (TFIIA), beta-barrel domain"/>
    <property type="match status" value="1"/>
</dbReference>
<evidence type="ECO:0000256" key="4">
    <source>
        <dbReference type="ARBA" id="ARBA00023242"/>
    </source>
</evidence>
<evidence type="ECO:0000313" key="6">
    <source>
        <dbReference type="EMBL" id="KVH94657.1"/>
    </source>
</evidence>
<dbReference type="EMBL" id="LEKV01004538">
    <property type="protein sequence ID" value="KVH94657.1"/>
    <property type="molecule type" value="Genomic_DNA"/>
</dbReference>
<organism evidence="6 7">
    <name type="scientific">Cynara cardunculus var. scolymus</name>
    <name type="common">Globe artichoke</name>
    <name type="synonym">Cynara scolymus</name>
    <dbReference type="NCBI Taxonomy" id="59895"/>
    <lineage>
        <taxon>Eukaryota</taxon>
        <taxon>Viridiplantae</taxon>
        <taxon>Streptophyta</taxon>
        <taxon>Embryophyta</taxon>
        <taxon>Tracheophyta</taxon>
        <taxon>Spermatophyta</taxon>
        <taxon>Magnoliopsida</taxon>
        <taxon>eudicotyledons</taxon>
        <taxon>Gunneridae</taxon>
        <taxon>Pentapetalae</taxon>
        <taxon>asterids</taxon>
        <taxon>campanulids</taxon>
        <taxon>Asterales</taxon>
        <taxon>Asteraceae</taxon>
        <taxon>Carduoideae</taxon>
        <taxon>Cardueae</taxon>
        <taxon>Carduinae</taxon>
        <taxon>Cynara</taxon>
    </lineage>
</organism>
<dbReference type="Gene3D" id="2.30.18.10">
    <property type="entry name" value="Transcription factor IIA (TFIIA), beta-barrel domain"/>
    <property type="match status" value="1"/>
</dbReference>
<dbReference type="PANTHER" id="PTHR12694">
    <property type="entry name" value="TRANSCRIPTION INITIATION FACTOR IIA SUBUNIT 1"/>
    <property type="match status" value="1"/>
</dbReference>
<feature type="compositionally biased region" description="Acidic residues" evidence="5">
    <location>
        <begin position="210"/>
        <end position="234"/>
    </location>
</feature>
<keyword evidence="4" id="KW-0539">Nucleus</keyword>
<sequence length="282" mass="31777">MESPSTSTVYIRIIEDVINKVREKCVRNGRLNGDILNEFRAEWETRLMNLGAIVGPIDRSATKLTAPRDPEDSLQGLNVPYGGPQAYETSTADSLYPRQPPSPSLNPGPSLDGNIAYEETDRRAAQAHEPMTQDFLDLSFGKRKRDDLPSQHRPVRYIPQQDGAGDIIDDKFEAGQGSNPLFDTIIDELELSPKIPQLDGQAPTSASVNPDDEDEPLNENDDDDDDLPQAEADELDRRNLILTMYDRVTRSKRKWRCLMRNGIIHIDHKETLFSQALGEFQF</sequence>
<dbReference type="STRING" id="59895.A0A118JVU8"/>
<dbReference type="GO" id="GO:0006367">
    <property type="term" value="P:transcription initiation at RNA polymerase II promoter"/>
    <property type="evidence" value="ECO:0007669"/>
    <property type="project" value="InterPro"/>
</dbReference>
<accession>A0A118JVU8</accession>
<proteinExistence type="inferred from homology"/>
<gene>
    <name evidence="6" type="ORF">Ccrd_003287</name>
</gene>
<evidence type="ECO:0000256" key="2">
    <source>
        <dbReference type="ARBA" id="ARBA00010059"/>
    </source>
</evidence>
<feature type="region of interest" description="Disordered" evidence="5">
    <location>
        <begin position="195"/>
        <end position="234"/>
    </location>
</feature>
<dbReference type="PANTHER" id="PTHR12694:SF8">
    <property type="entry name" value="TRANSCRIPTION INITIATION FACTOR IIA SUBUNIT 1"/>
    <property type="match status" value="1"/>
</dbReference>
<dbReference type="GO" id="GO:0005672">
    <property type="term" value="C:transcription factor TFIIA complex"/>
    <property type="evidence" value="ECO:0007669"/>
    <property type="project" value="InterPro"/>
</dbReference>
<comment type="caution">
    <text evidence="6">The sequence shown here is derived from an EMBL/GenBank/DDBJ whole genome shotgun (WGS) entry which is preliminary data.</text>
</comment>
<evidence type="ECO:0000256" key="5">
    <source>
        <dbReference type="SAM" id="MobiDB-lite"/>
    </source>
</evidence>
<dbReference type="Gramene" id="KVH94657">
    <property type="protein sequence ID" value="KVH94657"/>
    <property type="gene ID" value="Ccrd_003287"/>
</dbReference>
<dbReference type="AlphaFoldDB" id="A0A118JVU8"/>
<dbReference type="InterPro" id="IPR009088">
    <property type="entry name" value="TFIIA_b-brl"/>
</dbReference>
<evidence type="ECO:0000256" key="3">
    <source>
        <dbReference type="ARBA" id="ARBA00023163"/>
    </source>
</evidence>
<dbReference type="SMART" id="SM01371">
    <property type="entry name" value="TFIIA"/>
    <property type="match status" value="1"/>
</dbReference>
<name>A0A118JVU8_CYNCS</name>